<reference evidence="3 4" key="1">
    <citation type="journal article" date="2018" name="Front. Microbiol.">
        <title>Genome Sequencing of Streptomyces atratus SCSIOZH16 and Activation Production of Nocardamine via Metabolic Engineering.</title>
        <authorList>
            <person name="Li Y."/>
            <person name="Zhang C."/>
            <person name="Liu C."/>
            <person name="Ju J."/>
            <person name="Ma J."/>
        </authorList>
    </citation>
    <scope>NUCLEOTIDE SEQUENCE [LARGE SCALE GENOMIC DNA]</scope>
    <source>
        <strain evidence="3 4">SCSIO_ZH16</strain>
    </source>
</reference>
<gene>
    <name evidence="3" type="ORF">C5746_04645</name>
</gene>
<accession>A0A2Z5J7P0</accession>
<evidence type="ECO:0000313" key="4">
    <source>
        <dbReference type="Proteomes" id="UP000252698"/>
    </source>
</evidence>
<dbReference type="Pfam" id="PF13808">
    <property type="entry name" value="DDE_Tnp_1_assoc"/>
    <property type="match status" value="1"/>
</dbReference>
<name>A0A2Z5J7P0_STRAR</name>
<dbReference type="EMBL" id="CP027306">
    <property type="protein sequence ID" value="AXE76351.1"/>
    <property type="molecule type" value="Genomic_DNA"/>
</dbReference>
<evidence type="ECO:0000313" key="3">
    <source>
        <dbReference type="EMBL" id="AXE76351.1"/>
    </source>
</evidence>
<feature type="domain" description="H repeat-associated protein N-terminal" evidence="2">
    <location>
        <begin position="24"/>
        <end position="71"/>
    </location>
</feature>
<sequence>MPAGLEQLPLHVAPVTTEAADLRQFLSLVPDPRGLRGCRYPALALLCVAAAAVLTGARSLIAIGEWITDARSPSWACSASRQNRSQASDRSRTPPPSAACSNTSTATHWTRPSVHVFRPERHRRNGPSRSRDGVPLRGVADQSWGVLPGRVATGIAPPAQQAGHRATHP</sequence>
<organism evidence="3 4">
    <name type="scientific">Streptomyces atratus</name>
    <dbReference type="NCBI Taxonomy" id="1893"/>
    <lineage>
        <taxon>Bacteria</taxon>
        <taxon>Bacillati</taxon>
        <taxon>Actinomycetota</taxon>
        <taxon>Actinomycetes</taxon>
        <taxon>Kitasatosporales</taxon>
        <taxon>Streptomycetaceae</taxon>
        <taxon>Streptomyces</taxon>
    </lineage>
</organism>
<feature type="region of interest" description="Disordered" evidence="1">
    <location>
        <begin position="78"/>
        <end position="137"/>
    </location>
</feature>
<feature type="region of interest" description="Disordered" evidence="1">
    <location>
        <begin position="150"/>
        <end position="169"/>
    </location>
</feature>
<evidence type="ECO:0000256" key="1">
    <source>
        <dbReference type="SAM" id="MobiDB-lite"/>
    </source>
</evidence>
<proteinExistence type="predicted"/>
<dbReference type="InterPro" id="IPR032806">
    <property type="entry name" value="YbfD_N"/>
</dbReference>
<protein>
    <recommendedName>
        <fullName evidence="2">H repeat-associated protein N-terminal domain-containing protein</fullName>
    </recommendedName>
</protein>
<feature type="compositionally biased region" description="Polar residues" evidence="1">
    <location>
        <begin position="99"/>
        <end position="110"/>
    </location>
</feature>
<evidence type="ECO:0000259" key="2">
    <source>
        <dbReference type="Pfam" id="PF13808"/>
    </source>
</evidence>
<dbReference type="KEGG" id="sata:C5746_04645"/>
<dbReference type="Proteomes" id="UP000252698">
    <property type="component" value="Chromosome"/>
</dbReference>
<dbReference type="AlphaFoldDB" id="A0A2Z5J7P0"/>